<dbReference type="Proteomes" id="UP000199202">
    <property type="component" value="Unassembled WGS sequence"/>
</dbReference>
<evidence type="ECO:0000313" key="3">
    <source>
        <dbReference type="Proteomes" id="UP000199202"/>
    </source>
</evidence>
<dbReference type="PANTHER" id="PTHR43265">
    <property type="entry name" value="ESTERASE ESTD"/>
    <property type="match status" value="1"/>
</dbReference>
<protein>
    <recommendedName>
        <fullName evidence="1">Serine aminopeptidase S33 domain-containing protein</fullName>
    </recommendedName>
</protein>
<dbReference type="STRING" id="633440.SAMN05421869_10580"/>
<dbReference type="InterPro" id="IPR053145">
    <property type="entry name" value="AB_hydrolase_Est10"/>
</dbReference>
<dbReference type="Gene3D" id="3.40.50.1820">
    <property type="entry name" value="alpha/beta hydrolase"/>
    <property type="match status" value="1"/>
</dbReference>
<dbReference type="InterPro" id="IPR029058">
    <property type="entry name" value="AB_hydrolase_fold"/>
</dbReference>
<dbReference type="Pfam" id="PF12146">
    <property type="entry name" value="Hydrolase_4"/>
    <property type="match status" value="1"/>
</dbReference>
<keyword evidence="3" id="KW-1185">Reference proteome</keyword>
<dbReference type="PANTHER" id="PTHR43265:SF1">
    <property type="entry name" value="ESTERASE ESTD"/>
    <property type="match status" value="1"/>
</dbReference>
<evidence type="ECO:0000259" key="1">
    <source>
        <dbReference type="Pfam" id="PF12146"/>
    </source>
</evidence>
<dbReference type="SUPFAM" id="SSF53474">
    <property type="entry name" value="alpha/beta-Hydrolases"/>
    <property type="match status" value="1"/>
</dbReference>
<dbReference type="InterPro" id="IPR022742">
    <property type="entry name" value="Hydrolase_4"/>
</dbReference>
<name>A0A1G8JGP7_9ACTN</name>
<sequence length="309" mass="33682">MEATLREFDQTMTADDGLRLSGTMTLPGVQGPYPAVLLLLPGNLDREGNAGKGRVELGRALAAALAAQGVATYRYDRRGVGATPGDWRATAFYQHRQDAAAALRQLAERPDVSVAGAIGYSEGALHAAALGAREGARAVVMLCGHAKTGEETLLWWAARQDEIGLPWVMRLMVLLMGRRTMRDLAARMVAKVKATTGDVARVYGMRIGARAYREFLTYDPRKDLADVRVPLLAITGDKDVQVDPDDLDLIAELVPGPVETRRFPDLTHLLRRDPGPATQRTYGEQYRRPVDPGLVADVATWTAARLRTP</sequence>
<dbReference type="EMBL" id="FNDJ01000005">
    <property type="protein sequence ID" value="SDI30223.1"/>
    <property type="molecule type" value="Genomic_DNA"/>
</dbReference>
<proteinExistence type="predicted"/>
<feature type="domain" description="Serine aminopeptidase S33" evidence="1">
    <location>
        <begin position="60"/>
        <end position="274"/>
    </location>
</feature>
<dbReference type="OrthoDB" id="5902829at2"/>
<dbReference type="GO" id="GO:0052689">
    <property type="term" value="F:carboxylic ester hydrolase activity"/>
    <property type="evidence" value="ECO:0007669"/>
    <property type="project" value="TreeGrafter"/>
</dbReference>
<evidence type="ECO:0000313" key="2">
    <source>
        <dbReference type="EMBL" id="SDI30223.1"/>
    </source>
</evidence>
<gene>
    <name evidence="2" type="ORF">SAMN05421869_10580</name>
</gene>
<accession>A0A1G8JGP7</accession>
<dbReference type="AlphaFoldDB" id="A0A1G8JGP7"/>
<reference evidence="2 3" key="1">
    <citation type="submission" date="2016-10" db="EMBL/GenBank/DDBJ databases">
        <authorList>
            <person name="de Groot N.N."/>
        </authorList>
    </citation>
    <scope>NUCLEOTIDE SEQUENCE [LARGE SCALE GENOMIC DNA]</scope>
    <source>
        <strain evidence="2 3">CGMCC 4.6533</strain>
    </source>
</reference>
<organism evidence="2 3">
    <name type="scientific">Nonomuraea jiangxiensis</name>
    <dbReference type="NCBI Taxonomy" id="633440"/>
    <lineage>
        <taxon>Bacteria</taxon>
        <taxon>Bacillati</taxon>
        <taxon>Actinomycetota</taxon>
        <taxon>Actinomycetes</taxon>
        <taxon>Streptosporangiales</taxon>
        <taxon>Streptosporangiaceae</taxon>
        <taxon>Nonomuraea</taxon>
    </lineage>
</organism>